<keyword evidence="4" id="KW-0653">Protein transport</keyword>
<comment type="subcellular location">
    <subcellularLocation>
        <location evidence="1">Nucleus</location>
        <location evidence="1">Nuclear pore complex</location>
    </subcellularLocation>
</comment>
<dbReference type="GO" id="GO:0006606">
    <property type="term" value="P:protein import into nucleus"/>
    <property type="evidence" value="ECO:0007669"/>
    <property type="project" value="TreeGrafter"/>
</dbReference>
<keyword evidence="5" id="KW-0811">Translocation</keyword>
<dbReference type="Gramene" id="scaffold_600498.1">
    <property type="protein sequence ID" value="scaffold_600498.1"/>
    <property type="gene ID" value="scaffold_600498.1"/>
</dbReference>
<reference evidence="9" key="1">
    <citation type="journal article" date="2011" name="Nat. Genet.">
        <title>The Arabidopsis lyrata genome sequence and the basis of rapid genome size change.</title>
        <authorList>
            <person name="Hu T.T."/>
            <person name="Pattyn P."/>
            <person name="Bakker E.G."/>
            <person name="Cao J."/>
            <person name="Cheng J.-F."/>
            <person name="Clark R.M."/>
            <person name="Fahlgren N."/>
            <person name="Fawcett J.A."/>
            <person name="Grimwood J."/>
            <person name="Gundlach H."/>
            <person name="Haberer G."/>
            <person name="Hollister J.D."/>
            <person name="Ossowski S."/>
            <person name="Ottilar R.P."/>
            <person name="Salamov A.A."/>
            <person name="Schneeberger K."/>
            <person name="Spannagl M."/>
            <person name="Wang X."/>
            <person name="Yang L."/>
            <person name="Nasrallah M.E."/>
            <person name="Bergelson J."/>
            <person name="Carrington J.C."/>
            <person name="Gaut B.S."/>
            <person name="Schmutz J."/>
            <person name="Mayer K.F.X."/>
            <person name="Van de Peer Y."/>
            <person name="Grigoriev I.V."/>
            <person name="Nordborg M."/>
            <person name="Weigel D."/>
            <person name="Guo Y.-L."/>
        </authorList>
    </citation>
    <scope>NUCLEOTIDE SEQUENCE [LARGE SCALE GENOMIC DNA]</scope>
    <source>
        <strain evidence="9">cv. MN47</strain>
    </source>
</reference>
<evidence type="ECO:0000256" key="1">
    <source>
        <dbReference type="ARBA" id="ARBA00004567"/>
    </source>
</evidence>
<evidence type="ECO:0000256" key="4">
    <source>
        <dbReference type="ARBA" id="ARBA00022927"/>
    </source>
</evidence>
<dbReference type="HOGENOM" id="CLU_913217_0_0_1"/>
<evidence type="ECO:0000256" key="3">
    <source>
        <dbReference type="ARBA" id="ARBA00022816"/>
    </source>
</evidence>
<dbReference type="eggNOG" id="KOG4460">
    <property type="taxonomic scope" value="Eukaryota"/>
</dbReference>
<dbReference type="AlphaFoldDB" id="D7LYD0"/>
<dbReference type="Proteomes" id="UP000008694">
    <property type="component" value="Unassembled WGS sequence"/>
</dbReference>
<dbReference type="GO" id="GO:0000056">
    <property type="term" value="P:ribosomal small subunit export from nucleus"/>
    <property type="evidence" value="ECO:0007669"/>
    <property type="project" value="InterPro"/>
</dbReference>
<dbReference type="InterPro" id="IPR037700">
    <property type="entry name" value="NUP88/NUP82"/>
</dbReference>
<evidence type="ECO:0000313" key="9">
    <source>
        <dbReference type="Proteomes" id="UP000008694"/>
    </source>
</evidence>
<dbReference type="InterPro" id="IPR019321">
    <property type="entry name" value="Nucleoporin_Nup88"/>
</dbReference>
<proteinExistence type="predicted"/>
<gene>
    <name evidence="8" type="ORF">ARALYDRAFT_908441</name>
</gene>
<dbReference type="PANTHER" id="PTHR13257">
    <property type="entry name" value="NUCLEOPORIN NUP84-RELATED"/>
    <property type="match status" value="1"/>
</dbReference>
<dbReference type="EMBL" id="GL348718">
    <property type="protein sequence ID" value="EFH49464.1"/>
    <property type="molecule type" value="Genomic_DNA"/>
</dbReference>
<sequence>MPKEPVRWVPLQSHPVFASLPSSQDELAASQRFPRNLMAWDGDWRLYYWDSKRYLLHRLSLRLGEPEPSSVLAAVPSKVMQPDLQLTFSVSKISINKSGSAVLLAGSDGICVMYLFGRASVVEYNIICRVVSIGSEIYTSGDNAINLLQALWHPDSDTHLEILSSDAVFSFEDYMFMSSPNLSMVQFFILFTDGSIYILCPVVPFGRFTTMQGTRGENILVVKAHPYALLDASLALQGPLYKASSGDGDEDFAVREAECKGRAVSLSYNLVSKDSILVTAWSAGSYGSTSIGRVTRKPKHTHCHW</sequence>
<keyword evidence="6" id="KW-0906">Nuclear pore complex</keyword>
<name>D7LYD0_ARALL</name>
<keyword evidence="3" id="KW-0509">mRNA transport</keyword>
<organism evidence="9">
    <name type="scientific">Arabidopsis lyrata subsp. lyrata</name>
    <name type="common">Lyre-leaved rock-cress</name>
    <dbReference type="NCBI Taxonomy" id="81972"/>
    <lineage>
        <taxon>Eukaryota</taxon>
        <taxon>Viridiplantae</taxon>
        <taxon>Streptophyta</taxon>
        <taxon>Embryophyta</taxon>
        <taxon>Tracheophyta</taxon>
        <taxon>Spermatophyta</taxon>
        <taxon>Magnoliopsida</taxon>
        <taxon>eudicotyledons</taxon>
        <taxon>Gunneridae</taxon>
        <taxon>Pentapetalae</taxon>
        <taxon>rosids</taxon>
        <taxon>malvids</taxon>
        <taxon>Brassicales</taxon>
        <taxon>Brassicaceae</taxon>
        <taxon>Camelineae</taxon>
        <taxon>Arabidopsis</taxon>
    </lineage>
</organism>
<keyword evidence="9" id="KW-1185">Reference proteome</keyword>
<evidence type="ECO:0000256" key="5">
    <source>
        <dbReference type="ARBA" id="ARBA00023010"/>
    </source>
</evidence>
<protein>
    <submittedName>
        <fullName evidence="8">Uncharacterized protein</fullName>
    </submittedName>
</protein>
<dbReference type="PANTHER" id="PTHR13257:SF0">
    <property type="entry name" value="NUCLEAR PORE COMPLEX PROTEIN NUP88"/>
    <property type="match status" value="1"/>
</dbReference>
<keyword evidence="2" id="KW-0813">Transport</keyword>
<evidence type="ECO:0000256" key="6">
    <source>
        <dbReference type="ARBA" id="ARBA00023132"/>
    </source>
</evidence>
<evidence type="ECO:0000256" key="2">
    <source>
        <dbReference type="ARBA" id="ARBA00022448"/>
    </source>
</evidence>
<accession>D7LYD0</accession>
<dbReference type="STRING" id="81972.D7LYD0"/>
<keyword evidence="7" id="KW-0539">Nucleus</keyword>
<dbReference type="GO" id="GO:0017056">
    <property type="term" value="F:structural constituent of nuclear pore"/>
    <property type="evidence" value="ECO:0007669"/>
    <property type="project" value="InterPro"/>
</dbReference>
<dbReference type="GO" id="GO:0006406">
    <property type="term" value="P:mRNA export from nucleus"/>
    <property type="evidence" value="ECO:0007669"/>
    <property type="project" value="TreeGrafter"/>
</dbReference>
<evidence type="ECO:0000313" key="8">
    <source>
        <dbReference type="EMBL" id="EFH49464.1"/>
    </source>
</evidence>
<dbReference type="GO" id="GO:0000055">
    <property type="term" value="P:ribosomal large subunit export from nucleus"/>
    <property type="evidence" value="ECO:0007669"/>
    <property type="project" value="InterPro"/>
</dbReference>
<dbReference type="Pfam" id="PF10168">
    <property type="entry name" value="Nup88"/>
    <property type="match status" value="1"/>
</dbReference>
<evidence type="ECO:0000256" key="7">
    <source>
        <dbReference type="ARBA" id="ARBA00023242"/>
    </source>
</evidence>
<dbReference type="GO" id="GO:0005643">
    <property type="term" value="C:nuclear pore"/>
    <property type="evidence" value="ECO:0007669"/>
    <property type="project" value="UniProtKB-SubCell"/>
</dbReference>